<comment type="caution">
    <text evidence="1">The sequence shown here is derived from an EMBL/GenBank/DDBJ whole genome shotgun (WGS) entry which is preliminary data.</text>
</comment>
<protein>
    <submittedName>
        <fullName evidence="1">Uncharacterized protein</fullName>
    </submittedName>
</protein>
<evidence type="ECO:0000313" key="2">
    <source>
        <dbReference type="Proteomes" id="UP000790377"/>
    </source>
</evidence>
<evidence type="ECO:0000313" key="1">
    <source>
        <dbReference type="EMBL" id="KAH7908153.1"/>
    </source>
</evidence>
<reference evidence="1" key="1">
    <citation type="journal article" date="2021" name="New Phytol.">
        <title>Evolutionary innovations through gain and loss of genes in the ectomycorrhizal Boletales.</title>
        <authorList>
            <person name="Wu G."/>
            <person name="Miyauchi S."/>
            <person name="Morin E."/>
            <person name="Kuo A."/>
            <person name="Drula E."/>
            <person name="Varga T."/>
            <person name="Kohler A."/>
            <person name="Feng B."/>
            <person name="Cao Y."/>
            <person name="Lipzen A."/>
            <person name="Daum C."/>
            <person name="Hundley H."/>
            <person name="Pangilinan J."/>
            <person name="Johnson J."/>
            <person name="Barry K."/>
            <person name="LaButti K."/>
            <person name="Ng V."/>
            <person name="Ahrendt S."/>
            <person name="Min B."/>
            <person name="Choi I.G."/>
            <person name="Park H."/>
            <person name="Plett J.M."/>
            <person name="Magnuson J."/>
            <person name="Spatafora J.W."/>
            <person name="Nagy L.G."/>
            <person name="Henrissat B."/>
            <person name="Grigoriev I.V."/>
            <person name="Yang Z.L."/>
            <person name="Xu J."/>
            <person name="Martin F.M."/>
        </authorList>
    </citation>
    <scope>NUCLEOTIDE SEQUENCE</scope>
    <source>
        <strain evidence="1">ATCC 28755</strain>
    </source>
</reference>
<accession>A0ACB8A4X9</accession>
<organism evidence="1 2">
    <name type="scientific">Hygrophoropsis aurantiaca</name>
    <dbReference type="NCBI Taxonomy" id="72124"/>
    <lineage>
        <taxon>Eukaryota</taxon>
        <taxon>Fungi</taxon>
        <taxon>Dikarya</taxon>
        <taxon>Basidiomycota</taxon>
        <taxon>Agaricomycotina</taxon>
        <taxon>Agaricomycetes</taxon>
        <taxon>Agaricomycetidae</taxon>
        <taxon>Boletales</taxon>
        <taxon>Coniophorineae</taxon>
        <taxon>Hygrophoropsidaceae</taxon>
        <taxon>Hygrophoropsis</taxon>
    </lineage>
</organism>
<keyword evidence="2" id="KW-1185">Reference proteome</keyword>
<proteinExistence type="predicted"/>
<dbReference type="EMBL" id="MU267843">
    <property type="protein sequence ID" value="KAH7908153.1"/>
    <property type="molecule type" value="Genomic_DNA"/>
</dbReference>
<name>A0ACB8A4X9_9AGAM</name>
<gene>
    <name evidence="1" type="ORF">BJ138DRAFT_394316</name>
</gene>
<dbReference type="Proteomes" id="UP000790377">
    <property type="component" value="Unassembled WGS sequence"/>
</dbReference>
<sequence>MSDAVIVASRAQISTYIRLSMIAVVAFDYCVTFNTEVIWIWGTSWNYIRVLYVLAHYLPFGLMLPLLFIELQRQLLSMGAAEALLLIRTCVLWGKSRIVLIGLIILSLVSFVVAVFPYNPPSYVWDFVGLAFFELVILVLHIVQMFHHDRRSRIFLLMRDDIFYVLCILGMSVVNIILINAVNDYANLSIALQVVLHSVMSSRLLFSLRQIMHQQHIMGSNVGITQSSSGTEMLSMAFARNPTNSPGVTDTGDCNDSEVALHGQGTLSR</sequence>